<dbReference type="OrthoDB" id="283111at2759"/>
<dbReference type="GO" id="GO:0004674">
    <property type="term" value="F:protein serine/threonine kinase activity"/>
    <property type="evidence" value="ECO:0007669"/>
    <property type="project" value="UniProtKB-KW"/>
</dbReference>
<keyword evidence="5 6" id="KW-0067">ATP-binding</keyword>
<protein>
    <recommendedName>
        <fullName evidence="8">Protein kinase domain-containing protein</fullName>
    </recommendedName>
</protein>
<keyword evidence="3 6" id="KW-0547">Nucleotide-binding</keyword>
<evidence type="ECO:0000256" key="4">
    <source>
        <dbReference type="ARBA" id="ARBA00022777"/>
    </source>
</evidence>
<dbReference type="PROSITE" id="PS00108">
    <property type="entry name" value="PROTEIN_KINASE_ST"/>
    <property type="match status" value="1"/>
</dbReference>
<feature type="binding site" evidence="6">
    <location>
        <position position="89"/>
    </location>
    <ligand>
        <name>ATP</name>
        <dbReference type="ChEBI" id="CHEBI:30616"/>
    </ligand>
</feature>
<dbReference type="InterPro" id="IPR051175">
    <property type="entry name" value="CLK_kinases"/>
</dbReference>
<dbReference type="AlphaFoldDB" id="A0A8S1LE99"/>
<dbReference type="PROSITE" id="PS50011">
    <property type="entry name" value="PROTEIN_KINASE_DOM"/>
    <property type="match status" value="1"/>
</dbReference>
<feature type="region of interest" description="Disordered" evidence="7">
    <location>
        <begin position="1"/>
        <end position="45"/>
    </location>
</feature>
<name>A0A8S1LE99_9CILI</name>
<keyword evidence="4" id="KW-0418">Kinase</keyword>
<dbReference type="Pfam" id="PF00069">
    <property type="entry name" value="Pkinase"/>
    <property type="match status" value="1"/>
</dbReference>
<proteinExistence type="predicted"/>
<feature type="compositionally biased region" description="Low complexity" evidence="7">
    <location>
        <begin position="1"/>
        <end position="26"/>
    </location>
</feature>
<sequence length="571" mass="67232">MSSSSSSSSSRSSSRSSSSSSSSSSRYSHKKQRRKNKQKQKEDQDAGHFEYKIGMKIKNGQFIITRFLGDGTFGRVLEVQNSSNYYAMKCIRAVERYIESAKIETKILWYIQEKDKNGSYNIVRLFTSFERYDNYFMVFERLGKSLYDIIKQNNYIGFPLKYVQAFAKQIIISVAFLHQNQLTHTDLKPENILTTNCEYKQIPFKGRQIWVPEREILKIIDLGGATFDNEYHSTVINTRQYRAPEVIMGFQKWNENSDIWCIACVLLELYTGELYFQNKDDLEHIAMIEKAIGPMNYHHFKNSKFKTYFNYDQKGTLIGIDPILNGIKQHLVILLLKGLRNSNLSKNQSQLNISTFLIQLEKCSELILKKESLQKNLFIIHFLIRYTQIDYYYLNKLFTFYSSSLIHIFLNLLIQFDILNQCKKNQKLMNQNFMMMSLKKMFIYVQLTNLIHCNPQISSFNIYLCVKKVLLIKSRNTYVDLTNFIGSILLKIIHEFFYCEDKEIVMPQNEVIINQMNEVFLPLNGDHSFQLKQYFKKGNSQARPNFRNFISEFQKKDPEKESSVKRIKINQ</sequence>
<keyword evidence="2" id="KW-0808">Transferase</keyword>
<gene>
    <name evidence="9" type="ORF">PSON_ATCC_30995.1.T0190309</name>
</gene>
<feature type="compositionally biased region" description="Basic residues" evidence="7">
    <location>
        <begin position="27"/>
        <end position="38"/>
    </location>
</feature>
<dbReference type="GO" id="GO:0005634">
    <property type="term" value="C:nucleus"/>
    <property type="evidence" value="ECO:0007669"/>
    <property type="project" value="TreeGrafter"/>
</dbReference>
<comment type="caution">
    <text evidence="9">The sequence shown here is derived from an EMBL/GenBank/DDBJ whole genome shotgun (WGS) entry which is preliminary data.</text>
</comment>
<dbReference type="PROSITE" id="PS00107">
    <property type="entry name" value="PROTEIN_KINASE_ATP"/>
    <property type="match status" value="1"/>
</dbReference>
<dbReference type="EMBL" id="CAJJDN010000019">
    <property type="protein sequence ID" value="CAD8064821.1"/>
    <property type="molecule type" value="Genomic_DNA"/>
</dbReference>
<evidence type="ECO:0000256" key="7">
    <source>
        <dbReference type="SAM" id="MobiDB-lite"/>
    </source>
</evidence>
<keyword evidence="10" id="KW-1185">Reference proteome</keyword>
<dbReference type="GO" id="GO:0005524">
    <property type="term" value="F:ATP binding"/>
    <property type="evidence" value="ECO:0007669"/>
    <property type="project" value="UniProtKB-UniRule"/>
</dbReference>
<feature type="domain" description="Protein kinase" evidence="8">
    <location>
        <begin position="62"/>
        <end position="357"/>
    </location>
</feature>
<evidence type="ECO:0000256" key="1">
    <source>
        <dbReference type="ARBA" id="ARBA00022527"/>
    </source>
</evidence>
<keyword evidence="1" id="KW-0723">Serine/threonine-protein kinase</keyword>
<evidence type="ECO:0000256" key="5">
    <source>
        <dbReference type="ARBA" id="ARBA00022840"/>
    </source>
</evidence>
<dbReference type="InterPro" id="IPR008271">
    <property type="entry name" value="Ser/Thr_kinase_AS"/>
</dbReference>
<dbReference type="PANTHER" id="PTHR45646">
    <property type="entry name" value="SERINE/THREONINE-PROTEIN KINASE DOA-RELATED"/>
    <property type="match status" value="1"/>
</dbReference>
<organism evidence="9 10">
    <name type="scientific">Paramecium sonneborni</name>
    <dbReference type="NCBI Taxonomy" id="65129"/>
    <lineage>
        <taxon>Eukaryota</taxon>
        <taxon>Sar</taxon>
        <taxon>Alveolata</taxon>
        <taxon>Ciliophora</taxon>
        <taxon>Intramacronucleata</taxon>
        <taxon>Oligohymenophorea</taxon>
        <taxon>Peniculida</taxon>
        <taxon>Parameciidae</taxon>
        <taxon>Paramecium</taxon>
    </lineage>
</organism>
<dbReference type="InterPro" id="IPR000719">
    <property type="entry name" value="Prot_kinase_dom"/>
</dbReference>
<evidence type="ECO:0000259" key="8">
    <source>
        <dbReference type="PROSITE" id="PS50011"/>
    </source>
</evidence>
<evidence type="ECO:0000256" key="3">
    <source>
        <dbReference type="ARBA" id="ARBA00022741"/>
    </source>
</evidence>
<evidence type="ECO:0000256" key="2">
    <source>
        <dbReference type="ARBA" id="ARBA00022679"/>
    </source>
</evidence>
<dbReference type="SMART" id="SM00220">
    <property type="entry name" value="S_TKc"/>
    <property type="match status" value="1"/>
</dbReference>
<evidence type="ECO:0000313" key="10">
    <source>
        <dbReference type="Proteomes" id="UP000692954"/>
    </source>
</evidence>
<reference evidence="9" key="1">
    <citation type="submission" date="2021-01" db="EMBL/GenBank/DDBJ databases">
        <authorList>
            <consortium name="Genoscope - CEA"/>
            <person name="William W."/>
        </authorList>
    </citation>
    <scope>NUCLEOTIDE SEQUENCE</scope>
</reference>
<evidence type="ECO:0000256" key="6">
    <source>
        <dbReference type="PROSITE-ProRule" id="PRU10141"/>
    </source>
</evidence>
<dbReference type="Proteomes" id="UP000692954">
    <property type="component" value="Unassembled WGS sequence"/>
</dbReference>
<accession>A0A8S1LE99</accession>
<dbReference type="PANTHER" id="PTHR45646:SF11">
    <property type="entry name" value="SERINE_THREONINE-PROTEIN KINASE DOA"/>
    <property type="match status" value="1"/>
</dbReference>
<dbReference type="InterPro" id="IPR017441">
    <property type="entry name" value="Protein_kinase_ATP_BS"/>
</dbReference>
<evidence type="ECO:0000313" key="9">
    <source>
        <dbReference type="EMBL" id="CAD8064821.1"/>
    </source>
</evidence>